<proteinExistence type="predicted"/>
<dbReference type="Proteomes" id="UP000812287">
    <property type="component" value="Unassembled WGS sequence"/>
</dbReference>
<reference evidence="2" key="1">
    <citation type="submission" date="2020-11" db="EMBL/GenBank/DDBJ databases">
        <title>Adaptations for nitrogen fixation in a non-lichenized fungal sporocarp promotes dispersal by wood-feeding termites.</title>
        <authorList>
            <consortium name="DOE Joint Genome Institute"/>
            <person name="Koch R.A."/>
            <person name="Yoon G."/>
            <person name="Arayal U."/>
            <person name="Lail K."/>
            <person name="Amirebrahimi M."/>
            <person name="Labutti K."/>
            <person name="Lipzen A."/>
            <person name="Riley R."/>
            <person name="Barry K."/>
            <person name="Henrissat B."/>
            <person name="Grigoriev I.V."/>
            <person name="Herr J.R."/>
            <person name="Aime M.C."/>
        </authorList>
    </citation>
    <scope>NUCLEOTIDE SEQUENCE</scope>
    <source>
        <strain evidence="2">MCA 3950</strain>
    </source>
</reference>
<comment type="caution">
    <text evidence="2">The sequence shown here is derived from an EMBL/GenBank/DDBJ whole genome shotgun (WGS) entry which is preliminary data.</text>
</comment>
<dbReference type="EMBL" id="MU250530">
    <property type="protein sequence ID" value="KAG7448149.1"/>
    <property type="molecule type" value="Genomic_DNA"/>
</dbReference>
<evidence type="ECO:0000313" key="2">
    <source>
        <dbReference type="EMBL" id="KAG7448149.1"/>
    </source>
</evidence>
<keyword evidence="3" id="KW-1185">Reference proteome</keyword>
<dbReference type="OrthoDB" id="3053346at2759"/>
<name>A0A9P7VWB2_9AGAR</name>
<dbReference type="RefSeq" id="XP_043041649.1">
    <property type="nucleotide sequence ID" value="XM_043179038.1"/>
</dbReference>
<evidence type="ECO:0000313" key="3">
    <source>
        <dbReference type="Proteomes" id="UP000812287"/>
    </source>
</evidence>
<accession>A0A9P7VWB2</accession>
<organism evidence="2 3">
    <name type="scientific">Guyanagaster necrorhizus</name>
    <dbReference type="NCBI Taxonomy" id="856835"/>
    <lineage>
        <taxon>Eukaryota</taxon>
        <taxon>Fungi</taxon>
        <taxon>Dikarya</taxon>
        <taxon>Basidiomycota</taxon>
        <taxon>Agaricomycotina</taxon>
        <taxon>Agaricomycetes</taxon>
        <taxon>Agaricomycetidae</taxon>
        <taxon>Agaricales</taxon>
        <taxon>Marasmiineae</taxon>
        <taxon>Physalacriaceae</taxon>
        <taxon>Guyanagaster</taxon>
    </lineage>
</organism>
<sequence>MNLQIVPPSCYYFAFSIDVTATLEMYCDGGNDFMLQKLDALRDRMYAGYCVEVKGASGAVEAIAVRTNCYHPTCYDLYGRIPTEWRDYSQSPRLRARFSPQLIKPLAEDGRYHQLLRSGLDDDQVLRILDGQEDAPDTDNRSETDSQTGQTFLANMPGCDEPEDDIFMPVLRIEYVLSNVLEVFDPSQLWEDRDLFQ</sequence>
<feature type="non-terminal residue" evidence="2">
    <location>
        <position position="197"/>
    </location>
</feature>
<dbReference type="GeneID" id="66101332"/>
<protein>
    <submittedName>
        <fullName evidence="2">Uncharacterized protein</fullName>
    </submittedName>
</protein>
<feature type="region of interest" description="Disordered" evidence="1">
    <location>
        <begin position="132"/>
        <end position="159"/>
    </location>
</feature>
<gene>
    <name evidence="2" type="ORF">BT62DRAFT_1074655</name>
</gene>
<evidence type="ECO:0000256" key="1">
    <source>
        <dbReference type="SAM" id="MobiDB-lite"/>
    </source>
</evidence>
<dbReference type="AlphaFoldDB" id="A0A9P7VWB2"/>